<evidence type="ECO:0000313" key="4">
    <source>
        <dbReference type="Proteomes" id="UP000011087"/>
    </source>
</evidence>
<organism evidence="2">
    <name type="scientific">Guillardia theta (strain CCMP2712)</name>
    <name type="common">Cryptophyte</name>
    <dbReference type="NCBI Taxonomy" id="905079"/>
    <lineage>
        <taxon>Eukaryota</taxon>
        <taxon>Cryptophyceae</taxon>
        <taxon>Pyrenomonadales</taxon>
        <taxon>Geminigeraceae</taxon>
        <taxon>Guillardia</taxon>
    </lineage>
</organism>
<dbReference type="Proteomes" id="UP000011087">
    <property type="component" value="Unassembled WGS sequence"/>
</dbReference>
<dbReference type="EMBL" id="JH992980">
    <property type="protein sequence ID" value="EKX49968.1"/>
    <property type="molecule type" value="Genomic_DNA"/>
</dbReference>
<dbReference type="GeneID" id="17306671"/>
<dbReference type="EnsemblProtists" id="EKX49968">
    <property type="protein sequence ID" value="EKX49968"/>
    <property type="gene ID" value="GUITHDRAFT_135651"/>
</dbReference>
<feature type="region of interest" description="Disordered" evidence="1">
    <location>
        <begin position="396"/>
        <end position="422"/>
    </location>
</feature>
<evidence type="ECO:0000313" key="3">
    <source>
        <dbReference type="EnsemblProtists" id="EKX49968"/>
    </source>
</evidence>
<protein>
    <submittedName>
        <fullName evidence="2 3">Uncharacterized protein</fullName>
    </submittedName>
</protein>
<feature type="region of interest" description="Disordered" evidence="1">
    <location>
        <begin position="239"/>
        <end position="260"/>
    </location>
</feature>
<dbReference type="HOGENOM" id="CLU_318447_0_0_1"/>
<dbReference type="RefSeq" id="XP_005836948.1">
    <property type="nucleotide sequence ID" value="XM_005836891.1"/>
</dbReference>
<proteinExistence type="predicted"/>
<accession>L1JPH7</accession>
<dbReference type="PaxDb" id="55529-EKX49968"/>
<reference evidence="2 4" key="1">
    <citation type="journal article" date="2012" name="Nature">
        <title>Algal genomes reveal evolutionary mosaicism and the fate of nucleomorphs.</title>
        <authorList>
            <consortium name="DOE Joint Genome Institute"/>
            <person name="Curtis B.A."/>
            <person name="Tanifuji G."/>
            <person name="Burki F."/>
            <person name="Gruber A."/>
            <person name="Irimia M."/>
            <person name="Maruyama S."/>
            <person name="Arias M.C."/>
            <person name="Ball S.G."/>
            <person name="Gile G.H."/>
            <person name="Hirakawa Y."/>
            <person name="Hopkins J.F."/>
            <person name="Kuo A."/>
            <person name="Rensing S.A."/>
            <person name="Schmutz J."/>
            <person name="Symeonidi A."/>
            <person name="Elias M."/>
            <person name="Eveleigh R.J."/>
            <person name="Herman E.K."/>
            <person name="Klute M.J."/>
            <person name="Nakayama T."/>
            <person name="Obornik M."/>
            <person name="Reyes-Prieto A."/>
            <person name="Armbrust E.V."/>
            <person name="Aves S.J."/>
            <person name="Beiko R.G."/>
            <person name="Coutinho P."/>
            <person name="Dacks J.B."/>
            <person name="Durnford D.G."/>
            <person name="Fast N.M."/>
            <person name="Green B.R."/>
            <person name="Grisdale C.J."/>
            <person name="Hempel F."/>
            <person name="Henrissat B."/>
            <person name="Hoppner M.P."/>
            <person name="Ishida K."/>
            <person name="Kim E."/>
            <person name="Koreny L."/>
            <person name="Kroth P.G."/>
            <person name="Liu Y."/>
            <person name="Malik S.B."/>
            <person name="Maier U.G."/>
            <person name="McRose D."/>
            <person name="Mock T."/>
            <person name="Neilson J.A."/>
            <person name="Onodera N.T."/>
            <person name="Poole A.M."/>
            <person name="Pritham E.J."/>
            <person name="Richards T.A."/>
            <person name="Rocap G."/>
            <person name="Roy S.W."/>
            <person name="Sarai C."/>
            <person name="Schaack S."/>
            <person name="Shirato S."/>
            <person name="Slamovits C.H."/>
            <person name="Spencer D.F."/>
            <person name="Suzuki S."/>
            <person name="Worden A.Z."/>
            <person name="Zauner S."/>
            <person name="Barry K."/>
            <person name="Bell C."/>
            <person name="Bharti A.K."/>
            <person name="Crow J.A."/>
            <person name="Grimwood J."/>
            <person name="Kramer R."/>
            <person name="Lindquist E."/>
            <person name="Lucas S."/>
            <person name="Salamov A."/>
            <person name="McFadden G.I."/>
            <person name="Lane C.E."/>
            <person name="Keeling P.J."/>
            <person name="Gray M.W."/>
            <person name="Grigoriev I.V."/>
            <person name="Archibald J.M."/>
        </authorList>
    </citation>
    <scope>NUCLEOTIDE SEQUENCE</scope>
    <source>
        <strain evidence="2 4">CCMP2712</strain>
    </source>
</reference>
<sequence length="914" mass="100311">MVVLQCWLKAMYGKVASMAKIPESRSATTSITLVRNKRCTLLSLLSLNSMEVHTGFLIQTKPTVHQEAKLIEEYRLCYNFSPKGILGPMIEILTRKDAELAGWFFVGAGRLPEFADKISDVMFKNLKWTMYEFYSAKYSNLKKSNLETELRQCESWKGLVILRSQNKKNFGESEHAHYLDIEIYEYDSPFQVKNFIKGLVRFQKGDNPDVPITPSTVKSPIKNSQIVVDLISDDEEIEKEGQPLATEKVASEKEEVKEDLVGEDESLVELIDRRKGITVSASNTGVRPILSSEAPNHASTNLEDDAPKATNRQQSGASLTGKRSREEGSQESDDCFISNDSASVVGDVHTGETEKGLGGRKRNKHEDSEIEAGNVNPTASIDEQQNLALNLGEKEAVEGDSHPGACKIGSEGQSNQEDEDDVSLEKIVEKARSLDLIAEDEERNVNTLVEEVSEQASCKAGEEPGDAGNAQGDLDAMRVDMKEGEKEAGDGNRQDNTLITSHELKSDKVGDDQVMECEKDGVSQVESKHAVSNSQVDSPKPASQDCVALSQSLATFTRHCQIYKRIWNAFSGLAIGKDMPAILNARPNDLMKASKSKILEVAHRTGLFQQDKAAILISSSSMFSIMRVAFNADQCQAQGLLVGKENANGRTEVTGVVRLDQTDCTTLDSDAMRGALAGGMHGRVVGIFRSGEDNDKKFPGAPDLELQNNVESAHALLGLICTVSRSRKAKSMCGISKITFVGYQTCGERKTWSIVEEPFCPVSSRSVHSHSHEDINVHTDAFDLASIQQATRNLRIQQAYLKAKLNILRLKCSPILSQPRNTVPFAMTFNLIKLTGPRNSCTTVLKECDEKTKINNQDPNQCLSESCNDNTLELISVVPDDSAGKEKLDAGEDSLKNEAVDCISDASNPDITAT</sequence>
<keyword evidence="4" id="KW-1185">Reference proteome</keyword>
<feature type="region of interest" description="Disordered" evidence="1">
    <location>
        <begin position="454"/>
        <end position="473"/>
    </location>
</feature>
<reference evidence="4" key="2">
    <citation type="submission" date="2012-11" db="EMBL/GenBank/DDBJ databases">
        <authorList>
            <person name="Kuo A."/>
            <person name="Curtis B.A."/>
            <person name="Tanifuji G."/>
            <person name="Burki F."/>
            <person name="Gruber A."/>
            <person name="Irimia M."/>
            <person name="Maruyama S."/>
            <person name="Arias M.C."/>
            <person name="Ball S.G."/>
            <person name="Gile G.H."/>
            <person name="Hirakawa Y."/>
            <person name="Hopkins J.F."/>
            <person name="Rensing S.A."/>
            <person name="Schmutz J."/>
            <person name="Symeonidi A."/>
            <person name="Elias M."/>
            <person name="Eveleigh R.J."/>
            <person name="Herman E.K."/>
            <person name="Klute M.J."/>
            <person name="Nakayama T."/>
            <person name="Obornik M."/>
            <person name="Reyes-Prieto A."/>
            <person name="Armbrust E.V."/>
            <person name="Aves S.J."/>
            <person name="Beiko R.G."/>
            <person name="Coutinho P."/>
            <person name="Dacks J.B."/>
            <person name="Durnford D.G."/>
            <person name="Fast N.M."/>
            <person name="Green B.R."/>
            <person name="Grisdale C."/>
            <person name="Hempe F."/>
            <person name="Henrissat B."/>
            <person name="Hoppner M.P."/>
            <person name="Ishida K.-I."/>
            <person name="Kim E."/>
            <person name="Koreny L."/>
            <person name="Kroth P.G."/>
            <person name="Liu Y."/>
            <person name="Malik S.-B."/>
            <person name="Maier U.G."/>
            <person name="McRose D."/>
            <person name="Mock T."/>
            <person name="Neilson J.A."/>
            <person name="Onodera N.T."/>
            <person name="Poole A.M."/>
            <person name="Pritham E.J."/>
            <person name="Richards T.A."/>
            <person name="Rocap G."/>
            <person name="Roy S.W."/>
            <person name="Sarai C."/>
            <person name="Schaack S."/>
            <person name="Shirato S."/>
            <person name="Slamovits C.H."/>
            <person name="Spencer D.F."/>
            <person name="Suzuki S."/>
            <person name="Worden A.Z."/>
            <person name="Zauner S."/>
            <person name="Barry K."/>
            <person name="Bell C."/>
            <person name="Bharti A.K."/>
            <person name="Crow J.A."/>
            <person name="Grimwood J."/>
            <person name="Kramer R."/>
            <person name="Lindquist E."/>
            <person name="Lucas S."/>
            <person name="Salamov A."/>
            <person name="McFadden G.I."/>
            <person name="Lane C.E."/>
            <person name="Keeling P.J."/>
            <person name="Gray M.W."/>
            <person name="Grigoriev I.V."/>
            <person name="Archibald J.M."/>
        </authorList>
    </citation>
    <scope>NUCLEOTIDE SEQUENCE</scope>
    <source>
        <strain evidence="4">CCMP2712</strain>
    </source>
</reference>
<dbReference type="AlphaFoldDB" id="L1JPH7"/>
<evidence type="ECO:0000313" key="2">
    <source>
        <dbReference type="EMBL" id="EKX49968.1"/>
    </source>
</evidence>
<evidence type="ECO:0000256" key="1">
    <source>
        <dbReference type="SAM" id="MobiDB-lite"/>
    </source>
</evidence>
<name>L1JPH7_GUITC</name>
<reference evidence="3" key="3">
    <citation type="submission" date="2016-03" db="UniProtKB">
        <authorList>
            <consortium name="EnsemblProtists"/>
        </authorList>
    </citation>
    <scope>IDENTIFICATION</scope>
</reference>
<feature type="compositionally biased region" description="Basic and acidic residues" evidence="1">
    <location>
        <begin position="249"/>
        <end position="260"/>
    </location>
</feature>
<gene>
    <name evidence="2" type="ORF">GUITHDRAFT_135651</name>
</gene>
<feature type="region of interest" description="Disordered" evidence="1">
    <location>
        <begin position="287"/>
        <end position="379"/>
    </location>
</feature>
<dbReference type="KEGG" id="gtt:GUITHDRAFT_135651"/>